<feature type="transmembrane region" description="Helical" evidence="14">
    <location>
        <begin position="547"/>
        <end position="566"/>
    </location>
</feature>
<evidence type="ECO:0000256" key="12">
    <source>
        <dbReference type="ARBA" id="ARBA00023136"/>
    </source>
</evidence>
<organism evidence="18 19">
    <name type="scientific">Drosophila rhopaloa</name>
    <name type="common">Fruit fly</name>
    <dbReference type="NCBI Taxonomy" id="1041015"/>
    <lineage>
        <taxon>Eukaryota</taxon>
        <taxon>Metazoa</taxon>
        <taxon>Ecdysozoa</taxon>
        <taxon>Arthropoda</taxon>
        <taxon>Hexapoda</taxon>
        <taxon>Insecta</taxon>
        <taxon>Pterygota</taxon>
        <taxon>Neoptera</taxon>
        <taxon>Endopterygota</taxon>
        <taxon>Diptera</taxon>
        <taxon>Brachycera</taxon>
        <taxon>Muscomorpha</taxon>
        <taxon>Ephydroidea</taxon>
        <taxon>Drosophilidae</taxon>
        <taxon>Drosophila</taxon>
        <taxon>Sophophora</taxon>
    </lineage>
</organism>
<evidence type="ECO:0000256" key="6">
    <source>
        <dbReference type="ARBA" id="ARBA00022723"/>
    </source>
</evidence>
<keyword evidence="4" id="KW-0645">Protease</keyword>
<evidence type="ECO:0000313" key="18">
    <source>
        <dbReference type="EnsemblMetazoa" id="XP_016978248.2"/>
    </source>
</evidence>
<dbReference type="PANTHER" id="PTHR12147">
    <property type="entry name" value="METALLOPEPTIDASE M28 FAMILY MEMBER"/>
    <property type="match status" value="1"/>
</dbReference>
<reference evidence="19" key="1">
    <citation type="journal article" date="2021" name="Elife">
        <title>Highly contiguous assemblies of 101 drosophilid genomes.</title>
        <authorList>
            <person name="Kim B.Y."/>
            <person name="Wang J.R."/>
            <person name="Miller D.E."/>
            <person name="Barmina O."/>
            <person name="Delaney E."/>
            <person name="Thompson A."/>
            <person name="Comeault A.A."/>
            <person name="Peede D."/>
            <person name="D'Agostino E.R."/>
            <person name="Pelaez J."/>
            <person name="Aguilar J.M."/>
            <person name="Haji D."/>
            <person name="Matsunaga T."/>
            <person name="Armstrong E.E."/>
            <person name="Zych M."/>
            <person name="Ogawa Y."/>
            <person name="Stamenkovic-Radak M."/>
            <person name="Jelic M."/>
            <person name="Veselinovic M.S."/>
            <person name="Tanaskovic M."/>
            <person name="Eric P."/>
            <person name="Gao J.J."/>
            <person name="Katoh T.K."/>
            <person name="Toda M.J."/>
            <person name="Watabe H."/>
            <person name="Watada M."/>
            <person name="Davis J.S."/>
            <person name="Moyle L.C."/>
            <person name="Manoli G."/>
            <person name="Bertolini E."/>
            <person name="Kostal V."/>
            <person name="Hawley R.S."/>
            <person name="Takahashi A."/>
            <person name="Jones C.D."/>
            <person name="Price D.K."/>
            <person name="Whiteman N."/>
            <person name="Kopp A."/>
            <person name="Matute D.R."/>
            <person name="Petrov D.A."/>
        </authorList>
    </citation>
    <scope>NUCLEOTIDE SEQUENCE [LARGE SCALE GENOMIC DNA]</scope>
</reference>
<keyword evidence="11" id="KW-0482">Metalloprotease</keyword>
<comment type="cofactor">
    <cofactor evidence="1">
        <name>Zn(2+)</name>
        <dbReference type="ChEBI" id="CHEBI:29105"/>
    </cofactor>
</comment>
<keyword evidence="7" id="KW-0378">Hydrolase</keyword>
<comment type="subcellular location">
    <subcellularLocation>
        <location evidence="2">Endoplasmic reticulum membrane</location>
        <topology evidence="2">Multi-pass membrane protein</topology>
    </subcellularLocation>
</comment>
<feature type="transmembrane region" description="Helical" evidence="14">
    <location>
        <begin position="644"/>
        <end position="662"/>
    </location>
</feature>
<sequence length="898" mass="100510">MIPVSLDLAPFLKVRQCARLCLQTKNMGDKDKLILDEPVEEGVKPRKYGKKQKGYSQLPWYFAGGIVLFWGLLFIAVVKPLFYRLPEPLTVEDAPKGVFIAERAQANLYDFEAIGTKVVGSDGNEHKTVQFLLKELNLIKENVQTDYFDMEIDLQYAYGAYVKWNLVNMYQGIQNIVVKLTPKGSTSENYILVNSHFDSQPTSPSTGDDGHMVVSILEVLRVMSSSKQSFEHPIIFLINGSEENSLQASHGFIAYHKWAKNCKVVINLDAAGSGGRELMFQSGPNNPWLVNIYKKGAKHYFSTTMAEEIFQTGLVPSYTDFDIFVEYGDLVGLDIGQCINGFVYHTKYDRIDVIPRAALQNTGDNLLGLVRTLSNATELRNPSANPGGNTIFFDVLGLYLISYPAETGVKLNYAVAAAAIILVYVSLLRIADKSNVSSEQVLSSFVLVLVVQVVAFVLGLALPLAVAYGLDKYGFSLSYYATPSLLVGLYVCPSLLGLALPSFIYLKLKSNDKVPFAQQVQLALHGHAAVLSILCIGINYYGLRTTYVITWTLVFYVIPLAFNLLTTLHDRGFSWTGILKIVQVAPFLYNSYLFYCFIVILTPMMGRFGQDTNPDIIIGALTALGTILSMGFLILLVNMSRRSGFVLLTLFAVAAAAVSFASSDLGFPYLAKTNVQRVPYLQVRRVFYEYDGTVSKDESGYLFNFQDRRGVAPLQDSNVDLTGLVNMTSDCAKYMMCGMPLYDHRWVEAMDATMWLPRQNPVWTPAEPTLELLNKTVLADGQTIRFEFNLTCTDHTSIFIQPNEDVTVSDWSFLEEYLTTNSPPYHIYFSFGIDNTPLNFYIDFKKTDGDFNVPLYQIGISAQYMHVDGDDEAVQFAKSFPDYAVTIQWPAIYKKYVY</sequence>
<evidence type="ECO:0000256" key="4">
    <source>
        <dbReference type="ARBA" id="ARBA00022670"/>
    </source>
</evidence>
<keyword evidence="6" id="KW-0479">Metal-binding</keyword>
<dbReference type="Pfam" id="PF22249">
    <property type="entry name" value="ERMP1-TM"/>
    <property type="match status" value="1"/>
</dbReference>
<evidence type="ECO:0000256" key="1">
    <source>
        <dbReference type="ARBA" id="ARBA00001947"/>
    </source>
</evidence>
<evidence type="ECO:0000256" key="14">
    <source>
        <dbReference type="SAM" id="Phobius"/>
    </source>
</evidence>
<evidence type="ECO:0008006" key="20">
    <source>
        <dbReference type="Google" id="ProtNLM"/>
    </source>
</evidence>
<keyword evidence="13" id="KW-0325">Glycoprotein</keyword>
<keyword evidence="5 14" id="KW-0812">Transmembrane</keyword>
<evidence type="ECO:0000256" key="5">
    <source>
        <dbReference type="ARBA" id="ARBA00022692"/>
    </source>
</evidence>
<dbReference type="GeneID" id="108043940"/>
<evidence type="ECO:0000313" key="19">
    <source>
        <dbReference type="Proteomes" id="UP001652680"/>
    </source>
</evidence>
<feature type="transmembrane region" description="Helical" evidence="14">
    <location>
        <begin position="411"/>
        <end position="430"/>
    </location>
</feature>
<evidence type="ECO:0000256" key="7">
    <source>
        <dbReference type="ARBA" id="ARBA00022801"/>
    </source>
</evidence>
<reference evidence="18" key="2">
    <citation type="submission" date="2025-05" db="UniProtKB">
        <authorList>
            <consortium name="EnsemblMetazoa"/>
        </authorList>
    </citation>
    <scope>IDENTIFICATION</scope>
</reference>
<evidence type="ECO:0000256" key="10">
    <source>
        <dbReference type="ARBA" id="ARBA00022989"/>
    </source>
</evidence>
<evidence type="ECO:0000256" key="8">
    <source>
        <dbReference type="ARBA" id="ARBA00022824"/>
    </source>
</evidence>
<dbReference type="InterPro" id="IPR007484">
    <property type="entry name" value="Peptidase_M28"/>
</dbReference>
<accession>A0ABM5HCK5</accession>
<feature type="transmembrane region" description="Helical" evidence="14">
    <location>
        <begin position="442"/>
        <end position="465"/>
    </location>
</feature>
<dbReference type="InterPro" id="IPR053974">
    <property type="entry name" value="ERMP1_1-A_TM"/>
</dbReference>
<dbReference type="Pfam" id="PF04389">
    <property type="entry name" value="Peptidase_M28"/>
    <property type="match status" value="1"/>
</dbReference>
<dbReference type="InterPro" id="IPR045175">
    <property type="entry name" value="M28_fam"/>
</dbReference>
<feature type="transmembrane region" description="Helical" evidence="14">
    <location>
        <begin position="58"/>
        <end position="78"/>
    </location>
</feature>
<dbReference type="InterPro" id="IPR048024">
    <property type="entry name" value="Fxna-like_M28_dom"/>
</dbReference>
<dbReference type="Gene3D" id="3.40.630.10">
    <property type="entry name" value="Zn peptidases"/>
    <property type="match status" value="1"/>
</dbReference>
<evidence type="ECO:0000259" key="17">
    <source>
        <dbReference type="Pfam" id="PF22249"/>
    </source>
</evidence>
<feature type="transmembrane region" description="Helical" evidence="14">
    <location>
        <begin position="587"/>
        <end position="604"/>
    </location>
</feature>
<feature type="domain" description="Endoplasmic reticulum metallopeptidase 1/1-A TM" evidence="17">
    <location>
        <begin position="444"/>
        <end position="656"/>
    </location>
</feature>
<evidence type="ECO:0000256" key="11">
    <source>
        <dbReference type="ARBA" id="ARBA00023049"/>
    </source>
</evidence>
<dbReference type="RefSeq" id="XP_016978248.2">
    <property type="nucleotide sequence ID" value="XM_017122759.2"/>
</dbReference>
<keyword evidence="19" id="KW-1185">Reference proteome</keyword>
<evidence type="ECO:0000256" key="13">
    <source>
        <dbReference type="ARBA" id="ARBA00023180"/>
    </source>
</evidence>
<keyword evidence="8" id="KW-0256">Endoplasmic reticulum</keyword>
<evidence type="ECO:0000256" key="9">
    <source>
        <dbReference type="ARBA" id="ARBA00022833"/>
    </source>
</evidence>
<dbReference type="Pfam" id="PF22248">
    <property type="entry name" value="ERMP1_C"/>
    <property type="match status" value="1"/>
</dbReference>
<dbReference type="CDD" id="cd03875">
    <property type="entry name" value="M28_Fxna_like"/>
    <property type="match status" value="1"/>
</dbReference>
<dbReference type="SUPFAM" id="SSF53187">
    <property type="entry name" value="Zn-dependent exopeptidases"/>
    <property type="match status" value="1"/>
</dbReference>
<evidence type="ECO:0000259" key="15">
    <source>
        <dbReference type="Pfam" id="PF04389"/>
    </source>
</evidence>
<keyword evidence="9" id="KW-0862">Zinc</keyword>
<protein>
    <recommendedName>
        <fullName evidence="20">Endoplasmic reticulum metallopeptidase 1-like</fullName>
    </recommendedName>
</protein>
<evidence type="ECO:0000256" key="2">
    <source>
        <dbReference type="ARBA" id="ARBA00004477"/>
    </source>
</evidence>
<keyword evidence="10 14" id="KW-1133">Transmembrane helix</keyword>
<feature type="transmembrane region" description="Helical" evidence="14">
    <location>
        <begin position="485"/>
        <end position="508"/>
    </location>
</feature>
<name>A0ABM5HCK5_DRORH</name>
<evidence type="ECO:0000259" key="16">
    <source>
        <dbReference type="Pfam" id="PF22248"/>
    </source>
</evidence>
<dbReference type="PANTHER" id="PTHR12147:SF22">
    <property type="entry name" value="ENDOPLASMIC RETICULUM METALLOPEPTIDASE 1"/>
    <property type="match status" value="1"/>
</dbReference>
<keyword evidence="12 14" id="KW-0472">Membrane</keyword>
<dbReference type="InterPro" id="IPR053973">
    <property type="entry name" value="ERMP1-like_C"/>
</dbReference>
<evidence type="ECO:0000256" key="3">
    <source>
        <dbReference type="ARBA" id="ARBA00010918"/>
    </source>
</evidence>
<dbReference type="Proteomes" id="UP001652680">
    <property type="component" value="Unassembled WGS sequence"/>
</dbReference>
<comment type="similarity">
    <text evidence="3">Belongs to the peptidase M28 family.</text>
</comment>
<proteinExistence type="inferred from homology"/>
<feature type="domain" description="Peptidase M28" evidence="15">
    <location>
        <begin position="175"/>
        <end position="369"/>
    </location>
</feature>
<dbReference type="EnsemblMetazoa" id="XM_017122759.2">
    <property type="protein sequence ID" value="XP_016978248.2"/>
    <property type="gene ID" value="LOC108043940"/>
</dbReference>
<feature type="domain" description="Endoplasmic reticulum metallopeptidase 1-like C-terminal" evidence="16">
    <location>
        <begin position="673"/>
        <end position="896"/>
    </location>
</feature>
<feature type="transmembrane region" description="Helical" evidence="14">
    <location>
        <begin position="520"/>
        <end position="541"/>
    </location>
</feature>
<feature type="transmembrane region" description="Helical" evidence="14">
    <location>
        <begin position="616"/>
        <end position="637"/>
    </location>
</feature>